<dbReference type="SUPFAM" id="SSF57850">
    <property type="entry name" value="RING/U-box"/>
    <property type="match status" value="1"/>
</dbReference>
<organism evidence="6 7">
    <name type="scientific">Thalassiosira oceanica</name>
    <name type="common">Marine diatom</name>
    <dbReference type="NCBI Taxonomy" id="159749"/>
    <lineage>
        <taxon>Eukaryota</taxon>
        <taxon>Sar</taxon>
        <taxon>Stramenopiles</taxon>
        <taxon>Ochrophyta</taxon>
        <taxon>Bacillariophyta</taxon>
        <taxon>Coscinodiscophyceae</taxon>
        <taxon>Thalassiosirophycidae</taxon>
        <taxon>Thalassiosirales</taxon>
        <taxon>Thalassiosiraceae</taxon>
        <taxon>Thalassiosira</taxon>
    </lineage>
</organism>
<sequence>MSDAPAEVCANCAIESSDAVKLKDCTACRLVKYCSVECQKAHRKQHKKACKLRAAELKDEELYGQGHERPDGDLCSICTLPIPLPTHKHSITKACCAMTLCDGCQWALMGREMYDCPFCRTPIVWDNSVVLAELQKRVDAKDPYAINLLASQNYGGGYGLEKVGAGVAKSKAKGLRHFEAAAMQGHALSRFNLGLHEFLDGNCGRALRHFMISAKMGHSDSINAFRDPECCATREQYDEGLKGYLAAVEETKSPERDHAAKMNAEYGGSDNMISLGPHQIAHSYFKRK</sequence>
<evidence type="ECO:0000256" key="3">
    <source>
        <dbReference type="ARBA" id="ARBA00022833"/>
    </source>
</evidence>
<dbReference type="SUPFAM" id="SSF81901">
    <property type="entry name" value="HCP-like"/>
    <property type="match status" value="1"/>
</dbReference>
<comment type="caution">
    <text evidence="6">The sequence shown here is derived from an EMBL/GenBank/DDBJ whole genome shotgun (WGS) entry which is preliminary data.</text>
</comment>
<name>K0RHB3_THAOC</name>
<evidence type="ECO:0000313" key="7">
    <source>
        <dbReference type="Proteomes" id="UP000266841"/>
    </source>
</evidence>
<dbReference type="EMBL" id="AGNL01046005">
    <property type="protein sequence ID" value="EJK48311.1"/>
    <property type="molecule type" value="Genomic_DNA"/>
</dbReference>
<dbReference type="Gene3D" id="6.10.140.2220">
    <property type="match status" value="1"/>
</dbReference>
<dbReference type="PROSITE" id="PS01360">
    <property type="entry name" value="ZF_MYND_1"/>
    <property type="match status" value="1"/>
</dbReference>
<dbReference type="AlphaFoldDB" id="K0RHB3"/>
<dbReference type="OrthoDB" id="432970at2759"/>
<feature type="domain" description="MYND-type" evidence="5">
    <location>
        <begin position="9"/>
        <end position="50"/>
    </location>
</feature>
<keyword evidence="3" id="KW-0862">Zinc</keyword>
<evidence type="ECO:0000259" key="5">
    <source>
        <dbReference type="PROSITE" id="PS50865"/>
    </source>
</evidence>
<keyword evidence="2 4" id="KW-0863">Zinc-finger</keyword>
<evidence type="ECO:0000313" key="6">
    <source>
        <dbReference type="EMBL" id="EJK48311.1"/>
    </source>
</evidence>
<evidence type="ECO:0000256" key="2">
    <source>
        <dbReference type="ARBA" id="ARBA00022771"/>
    </source>
</evidence>
<evidence type="ECO:0000256" key="1">
    <source>
        <dbReference type="ARBA" id="ARBA00022723"/>
    </source>
</evidence>
<keyword evidence="1" id="KW-0479">Metal-binding</keyword>
<protein>
    <recommendedName>
        <fullName evidence="5">MYND-type domain-containing protein</fullName>
    </recommendedName>
</protein>
<accession>K0RHB3</accession>
<gene>
    <name evidence="6" type="ORF">THAOC_32904</name>
</gene>
<keyword evidence="7" id="KW-1185">Reference proteome</keyword>
<evidence type="ECO:0000256" key="4">
    <source>
        <dbReference type="PROSITE-ProRule" id="PRU00134"/>
    </source>
</evidence>
<proteinExistence type="predicted"/>
<reference evidence="6 7" key="1">
    <citation type="journal article" date="2012" name="Genome Biol.">
        <title>Genome and low-iron response of an oceanic diatom adapted to chronic iron limitation.</title>
        <authorList>
            <person name="Lommer M."/>
            <person name="Specht M."/>
            <person name="Roy A.S."/>
            <person name="Kraemer L."/>
            <person name="Andreson R."/>
            <person name="Gutowska M.A."/>
            <person name="Wolf J."/>
            <person name="Bergner S.V."/>
            <person name="Schilhabel M.B."/>
            <person name="Klostermeier U.C."/>
            <person name="Beiko R.G."/>
            <person name="Rosenstiel P."/>
            <person name="Hippler M."/>
            <person name="Laroche J."/>
        </authorList>
    </citation>
    <scope>NUCLEOTIDE SEQUENCE [LARGE SCALE GENOMIC DNA]</scope>
    <source>
        <strain evidence="6 7">CCMP1005</strain>
    </source>
</reference>
<dbReference type="Proteomes" id="UP000266841">
    <property type="component" value="Unassembled WGS sequence"/>
</dbReference>
<dbReference type="Gene3D" id="1.25.40.10">
    <property type="entry name" value="Tetratricopeptide repeat domain"/>
    <property type="match status" value="1"/>
</dbReference>
<dbReference type="GO" id="GO:0008270">
    <property type="term" value="F:zinc ion binding"/>
    <property type="evidence" value="ECO:0007669"/>
    <property type="project" value="UniProtKB-KW"/>
</dbReference>
<dbReference type="InterPro" id="IPR002893">
    <property type="entry name" value="Znf_MYND"/>
</dbReference>
<dbReference type="PROSITE" id="PS50865">
    <property type="entry name" value="ZF_MYND_2"/>
    <property type="match status" value="1"/>
</dbReference>
<dbReference type="InterPro" id="IPR011990">
    <property type="entry name" value="TPR-like_helical_dom_sf"/>
</dbReference>
<dbReference type="SUPFAM" id="SSF144232">
    <property type="entry name" value="HIT/MYND zinc finger-like"/>
    <property type="match status" value="1"/>
</dbReference>
<dbReference type="Pfam" id="PF01753">
    <property type="entry name" value="zf-MYND"/>
    <property type="match status" value="1"/>
</dbReference>